<dbReference type="PROSITE" id="PS50893">
    <property type="entry name" value="ABC_TRANSPORTER_2"/>
    <property type="match status" value="1"/>
</dbReference>
<dbReference type="Pfam" id="PF00005">
    <property type="entry name" value="ABC_tran"/>
    <property type="match status" value="1"/>
</dbReference>
<name>A0ABT2H2Z6_9MICO</name>
<evidence type="ECO:0000256" key="3">
    <source>
        <dbReference type="ARBA" id="ARBA00022741"/>
    </source>
</evidence>
<evidence type="ECO:0000313" key="6">
    <source>
        <dbReference type="EMBL" id="MCS5734285.1"/>
    </source>
</evidence>
<keyword evidence="2" id="KW-0813">Transport</keyword>
<dbReference type="PANTHER" id="PTHR43335">
    <property type="entry name" value="ABC TRANSPORTER, ATP-BINDING PROTEIN"/>
    <property type="match status" value="1"/>
</dbReference>
<gene>
    <name evidence="6" type="ORF">N1032_11110</name>
</gene>
<dbReference type="SMART" id="SM00382">
    <property type="entry name" value="AAA"/>
    <property type="match status" value="1"/>
</dbReference>
<dbReference type="Gene3D" id="3.40.50.300">
    <property type="entry name" value="P-loop containing nucleotide triphosphate hydrolases"/>
    <property type="match status" value="1"/>
</dbReference>
<dbReference type="EMBL" id="JANLCJ010000003">
    <property type="protein sequence ID" value="MCS5734285.1"/>
    <property type="molecule type" value="Genomic_DNA"/>
</dbReference>
<accession>A0ABT2H2Z6</accession>
<comment type="caution">
    <text evidence="6">The sequence shown here is derived from an EMBL/GenBank/DDBJ whole genome shotgun (WGS) entry which is preliminary data.</text>
</comment>
<proteinExistence type="inferred from homology"/>
<dbReference type="PANTHER" id="PTHR43335:SF3">
    <property type="entry name" value="ABC TRANSPORTER"/>
    <property type="match status" value="1"/>
</dbReference>
<feature type="domain" description="ABC transporter" evidence="5">
    <location>
        <begin position="9"/>
        <end position="239"/>
    </location>
</feature>
<dbReference type="InterPro" id="IPR027417">
    <property type="entry name" value="P-loop_NTPase"/>
</dbReference>
<dbReference type="RefSeq" id="WP_259539124.1">
    <property type="nucleotide sequence ID" value="NZ_JANLCJ010000003.1"/>
</dbReference>
<evidence type="ECO:0000313" key="7">
    <source>
        <dbReference type="Proteomes" id="UP001165586"/>
    </source>
</evidence>
<evidence type="ECO:0000256" key="4">
    <source>
        <dbReference type="ARBA" id="ARBA00022840"/>
    </source>
</evidence>
<dbReference type="InterPro" id="IPR003593">
    <property type="entry name" value="AAA+_ATPase"/>
</dbReference>
<sequence length="311" mass="32913">MTEFEPVGLVADDVRRSFGDVHAVRSVSFEARPGSITALIGPNGSGKTTLLLMLATLLRPDAGRILIGGVDPVAEPMRVRPIIGWMPDSLGSWANLTVRSALETTHRMYGHDKAAARQRAGELIETVGLEALADRPTRVLSRGQKQKLSLARALANDPSVLLLDEPASGLDPVARVELRELLLGLAARGRTVLISSHVLAELDEVATDAVYLDRGTTASTEAVARARAAARPWRIKAIDGFGLGPALERIGVDSSRIATDSQGITVTMADDADAAAVLTALVAAGLRVTWFAPAVGELERTLLDLAKGDPE</sequence>
<evidence type="ECO:0000256" key="2">
    <source>
        <dbReference type="ARBA" id="ARBA00022448"/>
    </source>
</evidence>
<keyword evidence="7" id="KW-1185">Reference proteome</keyword>
<evidence type="ECO:0000256" key="1">
    <source>
        <dbReference type="ARBA" id="ARBA00005417"/>
    </source>
</evidence>
<dbReference type="Proteomes" id="UP001165586">
    <property type="component" value="Unassembled WGS sequence"/>
</dbReference>
<dbReference type="SUPFAM" id="SSF52540">
    <property type="entry name" value="P-loop containing nucleoside triphosphate hydrolases"/>
    <property type="match status" value="1"/>
</dbReference>
<keyword evidence="3" id="KW-0547">Nucleotide-binding</keyword>
<organism evidence="6 7">
    <name type="scientific">Herbiconiux daphne</name>
    <dbReference type="NCBI Taxonomy" id="2970914"/>
    <lineage>
        <taxon>Bacteria</taxon>
        <taxon>Bacillati</taxon>
        <taxon>Actinomycetota</taxon>
        <taxon>Actinomycetes</taxon>
        <taxon>Micrococcales</taxon>
        <taxon>Microbacteriaceae</taxon>
        <taxon>Herbiconiux</taxon>
    </lineage>
</organism>
<reference evidence="6" key="1">
    <citation type="submission" date="2022-08" db="EMBL/GenBank/DDBJ databases">
        <authorList>
            <person name="Deng Y."/>
            <person name="Han X.-F."/>
            <person name="Zhang Y.-Q."/>
        </authorList>
    </citation>
    <scope>NUCLEOTIDE SEQUENCE</scope>
    <source>
        <strain evidence="6">CPCC 203386</strain>
    </source>
</reference>
<dbReference type="InterPro" id="IPR003439">
    <property type="entry name" value="ABC_transporter-like_ATP-bd"/>
</dbReference>
<dbReference type="CDD" id="cd03230">
    <property type="entry name" value="ABC_DR_subfamily_A"/>
    <property type="match status" value="1"/>
</dbReference>
<evidence type="ECO:0000259" key="5">
    <source>
        <dbReference type="PROSITE" id="PS50893"/>
    </source>
</evidence>
<dbReference type="GO" id="GO:0005524">
    <property type="term" value="F:ATP binding"/>
    <property type="evidence" value="ECO:0007669"/>
    <property type="project" value="UniProtKB-KW"/>
</dbReference>
<keyword evidence="4 6" id="KW-0067">ATP-binding</keyword>
<protein>
    <submittedName>
        <fullName evidence="6">ABC transporter ATP-binding protein</fullName>
    </submittedName>
</protein>
<comment type="similarity">
    <text evidence="1">Belongs to the ABC transporter superfamily.</text>
</comment>